<dbReference type="SUPFAM" id="SSF46689">
    <property type="entry name" value="Homeodomain-like"/>
    <property type="match status" value="1"/>
</dbReference>
<dbReference type="PANTHER" id="PTHR43479:SF11">
    <property type="entry name" value="ACREF_ENVCD OPERON REPRESSOR-RELATED"/>
    <property type="match status" value="1"/>
</dbReference>
<evidence type="ECO:0000256" key="1">
    <source>
        <dbReference type="ARBA" id="ARBA00023125"/>
    </source>
</evidence>
<evidence type="ECO:0000313" key="4">
    <source>
        <dbReference type="EMBL" id="HJF93312.1"/>
    </source>
</evidence>
<dbReference type="InterPro" id="IPR009057">
    <property type="entry name" value="Homeodomain-like_sf"/>
</dbReference>
<dbReference type="Gene3D" id="1.10.357.10">
    <property type="entry name" value="Tetracycline Repressor, domain 2"/>
    <property type="match status" value="1"/>
</dbReference>
<keyword evidence="1 2" id="KW-0238">DNA-binding</keyword>
<comment type="caution">
    <text evidence="4">The sequence shown here is derived from an EMBL/GenBank/DDBJ whole genome shotgun (WGS) entry which is preliminary data.</text>
</comment>
<organism evidence="4 5">
    <name type="scientific">Lachnoclostridium phocaeense</name>
    <dbReference type="NCBI Taxonomy" id="1871021"/>
    <lineage>
        <taxon>Bacteria</taxon>
        <taxon>Bacillati</taxon>
        <taxon>Bacillota</taxon>
        <taxon>Clostridia</taxon>
        <taxon>Lachnospirales</taxon>
        <taxon>Lachnospiraceae</taxon>
    </lineage>
</organism>
<dbReference type="RefSeq" id="WP_087174712.1">
    <property type="nucleotide sequence ID" value="NZ_CALKQL010000020.1"/>
</dbReference>
<dbReference type="PROSITE" id="PS50977">
    <property type="entry name" value="HTH_TETR_2"/>
    <property type="match status" value="1"/>
</dbReference>
<dbReference type="Pfam" id="PF00440">
    <property type="entry name" value="TetR_N"/>
    <property type="match status" value="1"/>
</dbReference>
<dbReference type="InterPro" id="IPR036271">
    <property type="entry name" value="Tet_transcr_reg_TetR-rel_C_sf"/>
</dbReference>
<evidence type="ECO:0000259" key="3">
    <source>
        <dbReference type="PROSITE" id="PS50977"/>
    </source>
</evidence>
<dbReference type="PANTHER" id="PTHR43479">
    <property type="entry name" value="ACREF/ENVCD OPERON REPRESSOR-RELATED"/>
    <property type="match status" value="1"/>
</dbReference>
<dbReference type="InterPro" id="IPR050624">
    <property type="entry name" value="HTH-type_Tx_Regulator"/>
</dbReference>
<protein>
    <submittedName>
        <fullName evidence="4">TetR/AcrR family transcriptional regulator</fullName>
    </submittedName>
</protein>
<dbReference type="Proteomes" id="UP000769156">
    <property type="component" value="Unassembled WGS sequence"/>
</dbReference>
<accession>A0A921LF76</accession>
<feature type="DNA-binding region" description="H-T-H motif" evidence="2">
    <location>
        <begin position="24"/>
        <end position="43"/>
    </location>
</feature>
<feature type="domain" description="HTH tetR-type" evidence="3">
    <location>
        <begin position="1"/>
        <end position="61"/>
    </location>
</feature>
<evidence type="ECO:0000256" key="2">
    <source>
        <dbReference type="PROSITE-ProRule" id="PRU00335"/>
    </source>
</evidence>
<reference evidence="4" key="1">
    <citation type="journal article" date="2021" name="PeerJ">
        <title>Extensive microbial diversity within the chicken gut microbiome revealed by metagenomics and culture.</title>
        <authorList>
            <person name="Gilroy R."/>
            <person name="Ravi A."/>
            <person name="Getino M."/>
            <person name="Pursley I."/>
            <person name="Horton D.L."/>
            <person name="Alikhan N.F."/>
            <person name="Baker D."/>
            <person name="Gharbi K."/>
            <person name="Hall N."/>
            <person name="Watson M."/>
            <person name="Adriaenssens E.M."/>
            <person name="Foster-Nyarko E."/>
            <person name="Jarju S."/>
            <person name="Secka A."/>
            <person name="Antonio M."/>
            <person name="Oren A."/>
            <person name="Chaudhuri R.R."/>
            <person name="La Ragione R."/>
            <person name="Hildebrand F."/>
            <person name="Pallen M.J."/>
        </authorList>
    </citation>
    <scope>NUCLEOTIDE SEQUENCE</scope>
    <source>
        <strain evidence="4">ChiSjej5B23-16112</strain>
    </source>
</reference>
<evidence type="ECO:0000313" key="5">
    <source>
        <dbReference type="Proteomes" id="UP000769156"/>
    </source>
</evidence>
<sequence>MDLKRKIMEAAWELFQEKGYTATTVNEIIEKAETSKGGFYYYFHAKDELLNSLYHFFDREYKKYYKSMDKSLNHIMQIKLLNQYVFYFMEGNVKVDLLASLYRSQLAEKKQTNFLDPERYYLKLIKKLISDGQKKGEIRTDLTVDELVKHILLVERGIIMDWCVENGGYSLGYFGAHSFNLYMEFLEPSEKAAEE</sequence>
<dbReference type="AlphaFoldDB" id="A0A921LF76"/>
<proteinExistence type="predicted"/>
<reference evidence="4" key="2">
    <citation type="submission" date="2021-09" db="EMBL/GenBank/DDBJ databases">
        <authorList>
            <person name="Gilroy R."/>
        </authorList>
    </citation>
    <scope>NUCLEOTIDE SEQUENCE</scope>
    <source>
        <strain evidence="4">ChiSjej5B23-16112</strain>
    </source>
</reference>
<dbReference type="InterPro" id="IPR001647">
    <property type="entry name" value="HTH_TetR"/>
</dbReference>
<gene>
    <name evidence="4" type="ORF">K8V82_00780</name>
</gene>
<dbReference type="SUPFAM" id="SSF48498">
    <property type="entry name" value="Tetracyclin repressor-like, C-terminal domain"/>
    <property type="match status" value="1"/>
</dbReference>
<name>A0A921LF76_9FIRM</name>
<dbReference type="GO" id="GO:0003677">
    <property type="term" value="F:DNA binding"/>
    <property type="evidence" value="ECO:0007669"/>
    <property type="project" value="UniProtKB-UniRule"/>
</dbReference>
<dbReference type="PRINTS" id="PR00455">
    <property type="entry name" value="HTHTETR"/>
</dbReference>
<dbReference type="EMBL" id="DYVY01000016">
    <property type="protein sequence ID" value="HJF93312.1"/>
    <property type="molecule type" value="Genomic_DNA"/>
</dbReference>